<comment type="caution">
    <text evidence="3">The sequence shown here is derived from an EMBL/GenBank/DDBJ whole genome shotgun (WGS) entry which is preliminary data.</text>
</comment>
<proteinExistence type="predicted"/>
<evidence type="ECO:0000256" key="1">
    <source>
        <dbReference type="SAM" id="MobiDB-lite"/>
    </source>
</evidence>
<keyword evidence="3" id="KW-0255">Endonuclease</keyword>
<dbReference type="PANTHER" id="PTHR19303:SF74">
    <property type="entry name" value="POGO TRANSPOSABLE ELEMENT WITH KRAB DOMAIN"/>
    <property type="match status" value="1"/>
</dbReference>
<dbReference type="Proteomes" id="UP001458880">
    <property type="component" value="Unassembled WGS sequence"/>
</dbReference>
<evidence type="ECO:0000313" key="3">
    <source>
        <dbReference type="EMBL" id="KAK9680475.1"/>
    </source>
</evidence>
<accession>A0AAW1HV39</accession>
<evidence type="ECO:0000313" key="4">
    <source>
        <dbReference type="Proteomes" id="UP001458880"/>
    </source>
</evidence>
<dbReference type="InterPro" id="IPR004875">
    <property type="entry name" value="DDE_SF_endonuclease_dom"/>
</dbReference>
<feature type="region of interest" description="Disordered" evidence="1">
    <location>
        <begin position="168"/>
        <end position="209"/>
    </location>
</feature>
<dbReference type="Pfam" id="PF03184">
    <property type="entry name" value="DDE_1"/>
    <property type="match status" value="1"/>
</dbReference>
<dbReference type="PANTHER" id="PTHR19303">
    <property type="entry name" value="TRANSPOSON"/>
    <property type="match status" value="1"/>
</dbReference>
<dbReference type="AlphaFoldDB" id="A0AAW1HV39"/>
<dbReference type="GO" id="GO:0004519">
    <property type="term" value="F:endonuclease activity"/>
    <property type="evidence" value="ECO:0007669"/>
    <property type="project" value="UniProtKB-KW"/>
</dbReference>
<organism evidence="3 4">
    <name type="scientific">Popillia japonica</name>
    <name type="common">Japanese beetle</name>
    <dbReference type="NCBI Taxonomy" id="7064"/>
    <lineage>
        <taxon>Eukaryota</taxon>
        <taxon>Metazoa</taxon>
        <taxon>Ecdysozoa</taxon>
        <taxon>Arthropoda</taxon>
        <taxon>Hexapoda</taxon>
        <taxon>Insecta</taxon>
        <taxon>Pterygota</taxon>
        <taxon>Neoptera</taxon>
        <taxon>Endopterygota</taxon>
        <taxon>Coleoptera</taxon>
        <taxon>Polyphaga</taxon>
        <taxon>Scarabaeiformia</taxon>
        <taxon>Scarabaeidae</taxon>
        <taxon>Rutelinae</taxon>
        <taxon>Popillia</taxon>
    </lineage>
</organism>
<name>A0AAW1HV39_POPJA</name>
<gene>
    <name evidence="3" type="ORF">QE152_g39069</name>
</gene>
<evidence type="ECO:0000259" key="2">
    <source>
        <dbReference type="Pfam" id="PF03184"/>
    </source>
</evidence>
<dbReference type="EMBL" id="JASPKY010000892">
    <property type="protein sequence ID" value="KAK9680475.1"/>
    <property type="molecule type" value="Genomic_DNA"/>
</dbReference>
<feature type="domain" description="DDE-1" evidence="2">
    <location>
        <begin position="9"/>
        <end position="115"/>
    </location>
</feature>
<dbReference type="GO" id="GO:0003677">
    <property type="term" value="F:DNA binding"/>
    <property type="evidence" value="ECO:0007669"/>
    <property type="project" value="TreeGrafter"/>
</dbReference>
<dbReference type="InterPro" id="IPR050863">
    <property type="entry name" value="CenT-Element_Derived"/>
</dbReference>
<feature type="compositionally biased region" description="Polar residues" evidence="1">
    <location>
        <begin position="185"/>
        <end position="207"/>
    </location>
</feature>
<keyword evidence="3" id="KW-0540">Nuclease</keyword>
<sequence>MTDNLKRDGPPNTLYNCSESGWIVAALFVEWLQHFIRCLKLEKSKKKQILLILDGHSTHTKNLEAINLARNYGIAMLSLPAHTTHKLQPQERSFFKSLKHHFNEVSAAWMRNHAGSTIKQANISEILGTAYPRTVCMETAMHGFESCGLWPCNRHKIREEDYVVLDKDDTTCSPVGKTPPREIQAQGSQTLTPPSLPSTGSASSDMNINGKETHPNVISIRAEIENISPKLQISTCPNKISQRTTRTQVLTESLYKNPKLQISTCPNKISQRTTRTQVLTESLYKNELE</sequence>
<keyword evidence="3" id="KW-0378">Hydrolase</keyword>
<reference evidence="3 4" key="1">
    <citation type="journal article" date="2024" name="BMC Genomics">
        <title>De novo assembly and annotation of Popillia japonica's genome with initial clues to its potential as an invasive pest.</title>
        <authorList>
            <person name="Cucini C."/>
            <person name="Boschi S."/>
            <person name="Funari R."/>
            <person name="Cardaioli E."/>
            <person name="Iannotti N."/>
            <person name="Marturano G."/>
            <person name="Paoli F."/>
            <person name="Bruttini M."/>
            <person name="Carapelli A."/>
            <person name="Frati F."/>
            <person name="Nardi F."/>
        </authorList>
    </citation>
    <scope>NUCLEOTIDE SEQUENCE [LARGE SCALE GENOMIC DNA]</scope>
    <source>
        <strain evidence="3">DMR45628</strain>
    </source>
</reference>
<protein>
    <submittedName>
        <fullName evidence="3">DDE superfamily endonuclease</fullName>
    </submittedName>
</protein>
<dbReference type="GO" id="GO:0005634">
    <property type="term" value="C:nucleus"/>
    <property type="evidence" value="ECO:0007669"/>
    <property type="project" value="TreeGrafter"/>
</dbReference>
<keyword evidence="4" id="KW-1185">Reference proteome</keyword>